<evidence type="ECO:0000256" key="3">
    <source>
        <dbReference type="ARBA" id="ARBA00022676"/>
    </source>
</evidence>
<dbReference type="InterPro" id="IPR050297">
    <property type="entry name" value="LipidA_mod_glycosyltrf_83"/>
</dbReference>
<evidence type="ECO:0000256" key="4">
    <source>
        <dbReference type="ARBA" id="ARBA00022679"/>
    </source>
</evidence>
<feature type="transmembrane region" description="Helical" evidence="9">
    <location>
        <begin position="239"/>
        <end position="257"/>
    </location>
</feature>
<feature type="transmembrane region" description="Helical" evidence="9">
    <location>
        <begin position="395"/>
        <end position="415"/>
    </location>
</feature>
<evidence type="ECO:0000256" key="6">
    <source>
        <dbReference type="ARBA" id="ARBA00022989"/>
    </source>
</evidence>
<dbReference type="Proteomes" id="UP000655208">
    <property type="component" value="Unassembled WGS sequence"/>
</dbReference>
<feature type="transmembrane region" description="Helical" evidence="9">
    <location>
        <begin position="298"/>
        <end position="321"/>
    </location>
</feature>
<dbReference type="AlphaFoldDB" id="A0A917SRW5"/>
<gene>
    <name evidence="11" type="ORF">GCM10011594_12890</name>
</gene>
<evidence type="ECO:0000256" key="7">
    <source>
        <dbReference type="ARBA" id="ARBA00023136"/>
    </source>
</evidence>
<name>A0A917SRW5_9ACTN</name>
<comment type="subcellular location">
    <subcellularLocation>
        <location evidence="1">Cell membrane</location>
        <topology evidence="1">Multi-pass membrane protein</topology>
    </subcellularLocation>
</comment>
<protein>
    <recommendedName>
        <fullName evidence="10">Glycosyltransferase RgtA/B/C/D-like domain-containing protein</fullName>
    </recommendedName>
</protein>
<keyword evidence="6 9" id="KW-1133">Transmembrane helix</keyword>
<feature type="transmembrane region" description="Helical" evidence="9">
    <location>
        <begin position="170"/>
        <end position="190"/>
    </location>
</feature>
<dbReference type="PANTHER" id="PTHR33908">
    <property type="entry name" value="MANNOSYLTRANSFERASE YKCB-RELATED"/>
    <property type="match status" value="1"/>
</dbReference>
<evidence type="ECO:0000313" key="12">
    <source>
        <dbReference type="Proteomes" id="UP000655208"/>
    </source>
</evidence>
<evidence type="ECO:0000313" key="11">
    <source>
        <dbReference type="EMBL" id="GGL94488.1"/>
    </source>
</evidence>
<feature type="transmembrane region" description="Helical" evidence="9">
    <location>
        <begin position="118"/>
        <end position="135"/>
    </location>
</feature>
<evidence type="ECO:0000256" key="1">
    <source>
        <dbReference type="ARBA" id="ARBA00004651"/>
    </source>
</evidence>
<feature type="transmembrane region" description="Helical" evidence="9">
    <location>
        <begin position="328"/>
        <end position="348"/>
    </location>
</feature>
<proteinExistence type="predicted"/>
<evidence type="ECO:0000256" key="9">
    <source>
        <dbReference type="SAM" id="Phobius"/>
    </source>
</evidence>
<evidence type="ECO:0000256" key="2">
    <source>
        <dbReference type="ARBA" id="ARBA00022475"/>
    </source>
</evidence>
<organism evidence="11 12">
    <name type="scientific">Nakamurella endophytica</name>
    <dbReference type="NCBI Taxonomy" id="1748367"/>
    <lineage>
        <taxon>Bacteria</taxon>
        <taxon>Bacillati</taxon>
        <taxon>Actinomycetota</taxon>
        <taxon>Actinomycetes</taxon>
        <taxon>Nakamurellales</taxon>
        <taxon>Nakamurellaceae</taxon>
        <taxon>Nakamurella</taxon>
    </lineage>
</organism>
<dbReference type="EMBL" id="BMNA01000002">
    <property type="protein sequence ID" value="GGL94488.1"/>
    <property type="molecule type" value="Genomic_DNA"/>
</dbReference>
<evidence type="ECO:0000256" key="8">
    <source>
        <dbReference type="SAM" id="MobiDB-lite"/>
    </source>
</evidence>
<keyword evidence="3" id="KW-0328">Glycosyltransferase</keyword>
<keyword evidence="4" id="KW-0808">Transferase</keyword>
<dbReference type="GO" id="GO:0016763">
    <property type="term" value="F:pentosyltransferase activity"/>
    <property type="evidence" value="ECO:0007669"/>
    <property type="project" value="TreeGrafter"/>
</dbReference>
<dbReference type="GO" id="GO:0005886">
    <property type="term" value="C:plasma membrane"/>
    <property type="evidence" value="ECO:0007669"/>
    <property type="project" value="UniProtKB-SubCell"/>
</dbReference>
<keyword evidence="12" id="KW-1185">Reference proteome</keyword>
<feature type="transmembrane region" description="Helical" evidence="9">
    <location>
        <begin position="46"/>
        <end position="66"/>
    </location>
</feature>
<dbReference type="PANTHER" id="PTHR33908:SF11">
    <property type="entry name" value="MEMBRANE PROTEIN"/>
    <property type="match status" value="1"/>
</dbReference>
<dbReference type="Pfam" id="PF13231">
    <property type="entry name" value="PMT_2"/>
    <property type="match status" value="1"/>
</dbReference>
<sequence>MAGGPRQVVSTVPTGRPGDTGGSRVSADPGFVRWLRDVRPGGGAEYLVGAAVLVWGLLLALSNLPVAGITPDERAYLDNGWAYVHGDFSGNGEHPYTAKVLMGLGQLIGGHNVVADRTAAGLASVATGVVIWWWLRRDAGRATGLIGGALWLLLPRPIGVVGLRIDRFGLLEPFMMLFAVIAMAATRWWIRTGRRRAAVWAGVAIGLSVTSKVTTVVLVPVLLIAALAARPSRRTAGQAGLFAAAAAAVVVVTYLPAPGFLGQAVAMLRYQSAHSSRGHMVVVAGTVTPRPPWWANLYWMWEGLGVAATIALAIGLVLLAVQRGRPTAVTALVAANLAALAVFLLAVSSVALQHYYYALVPEITVLAALGIGRPLDIWLTRRTRPRPADSPQAGAVLRCAALAAVLATGVAAVGLSVQTATQHPGGVKLAAEILAVEHVPPGPIVVAGFRPLEYQPYLPTAAGTFPTDRDTPAVAVIVQRGDPSTPPSAAVLRRLRRTAPYYRKLTADHTIDIYLPTATP</sequence>
<feature type="domain" description="Glycosyltransferase RgtA/B/C/D-like" evidence="10">
    <location>
        <begin position="94"/>
        <end position="252"/>
    </location>
</feature>
<comment type="caution">
    <text evidence="11">The sequence shown here is derived from an EMBL/GenBank/DDBJ whole genome shotgun (WGS) entry which is preliminary data.</text>
</comment>
<evidence type="ECO:0000256" key="5">
    <source>
        <dbReference type="ARBA" id="ARBA00022692"/>
    </source>
</evidence>
<keyword evidence="5 9" id="KW-0812">Transmembrane</keyword>
<reference evidence="11" key="1">
    <citation type="journal article" date="2014" name="Int. J. Syst. Evol. Microbiol.">
        <title>Complete genome sequence of Corynebacterium casei LMG S-19264T (=DSM 44701T), isolated from a smear-ripened cheese.</title>
        <authorList>
            <consortium name="US DOE Joint Genome Institute (JGI-PGF)"/>
            <person name="Walter F."/>
            <person name="Albersmeier A."/>
            <person name="Kalinowski J."/>
            <person name="Ruckert C."/>
        </authorList>
    </citation>
    <scope>NUCLEOTIDE SEQUENCE</scope>
    <source>
        <strain evidence="11">CGMCC 4.7308</strain>
    </source>
</reference>
<dbReference type="GO" id="GO:0009103">
    <property type="term" value="P:lipopolysaccharide biosynthetic process"/>
    <property type="evidence" value="ECO:0007669"/>
    <property type="project" value="UniProtKB-ARBA"/>
</dbReference>
<feature type="region of interest" description="Disordered" evidence="8">
    <location>
        <begin position="1"/>
        <end position="25"/>
    </location>
</feature>
<keyword evidence="2" id="KW-1003">Cell membrane</keyword>
<dbReference type="InterPro" id="IPR038731">
    <property type="entry name" value="RgtA/B/C-like"/>
</dbReference>
<feature type="transmembrane region" description="Helical" evidence="9">
    <location>
        <begin position="202"/>
        <end position="227"/>
    </location>
</feature>
<evidence type="ECO:0000259" key="10">
    <source>
        <dbReference type="Pfam" id="PF13231"/>
    </source>
</evidence>
<feature type="transmembrane region" description="Helical" evidence="9">
    <location>
        <begin position="354"/>
        <end position="375"/>
    </location>
</feature>
<accession>A0A917SRW5</accession>
<keyword evidence="7 9" id="KW-0472">Membrane</keyword>
<reference evidence="11" key="2">
    <citation type="submission" date="2020-09" db="EMBL/GenBank/DDBJ databases">
        <authorList>
            <person name="Sun Q."/>
            <person name="Zhou Y."/>
        </authorList>
    </citation>
    <scope>NUCLEOTIDE SEQUENCE</scope>
    <source>
        <strain evidence="11">CGMCC 4.7308</strain>
    </source>
</reference>